<name>A0A402DNE7_9CELL</name>
<evidence type="ECO:0000313" key="2">
    <source>
        <dbReference type="EMBL" id="GCE75653.1"/>
    </source>
</evidence>
<gene>
    <name evidence="2" type="ORF">CBZ_07090</name>
</gene>
<organism evidence="2 3">
    <name type="scientific">Cellulomonas biazotea</name>
    <dbReference type="NCBI Taxonomy" id="1709"/>
    <lineage>
        <taxon>Bacteria</taxon>
        <taxon>Bacillati</taxon>
        <taxon>Actinomycetota</taxon>
        <taxon>Actinomycetes</taxon>
        <taxon>Micrococcales</taxon>
        <taxon>Cellulomonadaceae</taxon>
        <taxon>Cellulomonas</taxon>
    </lineage>
</organism>
<reference evidence="2 3" key="1">
    <citation type="submission" date="2019-01" db="EMBL/GenBank/DDBJ databases">
        <title>Draft genome sequence of Cellulomonas takizawaensis strain TKZ-21.</title>
        <authorList>
            <person name="Yamamura H."/>
            <person name="Hayashi T."/>
            <person name="Hamada M."/>
            <person name="Serisawa Y."/>
            <person name="Matsuyama K."/>
            <person name="Nakagawa Y."/>
            <person name="Otoguro M."/>
            <person name="Yanagida F."/>
            <person name="Hayakawa M."/>
        </authorList>
    </citation>
    <scope>NUCLEOTIDE SEQUENCE [LARGE SCALE GENOMIC DNA]</scope>
    <source>
        <strain evidence="2 3">NBRC12680</strain>
    </source>
</reference>
<keyword evidence="3" id="KW-1185">Reference proteome</keyword>
<dbReference type="RefSeq" id="WP_130780250.1">
    <property type="nucleotide sequence ID" value="NZ_BIMR01000038.1"/>
</dbReference>
<accession>A0A402DNE7</accession>
<protein>
    <submittedName>
        <fullName evidence="2">Uncharacterized protein</fullName>
    </submittedName>
</protein>
<comment type="caution">
    <text evidence="2">The sequence shown here is derived from an EMBL/GenBank/DDBJ whole genome shotgun (WGS) entry which is preliminary data.</text>
</comment>
<evidence type="ECO:0000313" key="3">
    <source>
        <dbReference type="Proteomes" id="UP000289954"/>
    </source>
</evidence>
<proteinExistence type="predicted"/>
<dbReference type="Proteomes" id="UP000289954">
    <property type="component" value="Unassembled WGS sequence"/>
</dbReference>
<feature type="region of interest" description="Disordered" evidence="1">
    <location>
        <begin position="1"/>
        <end position="27"/>
    </location>
</feature>
<feature type="compositionally biased region" description="Pro residues" evidence="1">
    <location>
        <begin position="14"/>
        <end position="24"/>
    </location>
</feature>
<dbReference type="EMBL" id="BIMR01000038">
    <property type="protein sequence ID" value="GCE75653.1"/>
    <property type="molecule type" value="Genomic_DNA"/>
</dbReference>
<evidence type="ECO:0000256" key="1">
    <source>
        <dbReference type="SAM" id="MobiDB-lite"/>
    </source>
</evidence>
<dbReference type="AlphaFoldDB" id="A0A402DNE7"/>
<sequence length="123" mass="14449">MKQRLCKQCGKPLEQPPRGRPPVTHPSCRDAYMKTYWRERPAREQARRDWLAPALEPLVQLLGDPHRRGEIAQFAQWARSHAREEYSHRHQSSSTIRDLNTYFKLADLLEEIVVTSTESEAQR</sequence>